<dbReference type="PANTHER" id="PTHR33064:SF37">
    <property type="entry name" value="RIBONUCLEASE H"/>
    <property type="match status" value="1"/>
</dbReference>
<dbReference type="AlphaFoldDB" id="A0A067MAP3"/>
<dbReference type="InParanoid" id="A0A067MAP3"/>
<organism evidence="1 2">
    <name type="scientific">Botryobasidium botryosum (strain FD-172 SS1)</name>
    <dbReference type="NCBI Taxonomy" id="930990"/>
    <lineage>
        <taxon>Eukaryota</taxon>
        <taxon>Fungi</taxon>
        <taxon>Dikarya</taxon>
        <taxon>Basidiomycota</taxon>
        <taxon>Agaricomycotina</taxon>
        <taxon>Agaricomycetes</taxon>
        <taxon>Cantharellales</taxon>
        <taxon>Botryobasidiaceae</taxon>
        <taxon>Botryobasidium</taxon>
    </lineage>
</organism>
<accession>A0A067MAP3</accession>
<proteinExistence type="predicted"/>
<evidence type="ECO:0000313" key="1">
    <source>
        <dbReference type="EMBL" id="KDQ12649.1"/>
    </source>
</evidence>
<dbReference type="InterPro" id="IPR043502">
    <property type="entry name" value="DNA/RNA_pol_sf"/>
</dbReference>
<feature type="non-terminal residue" evidence="1">
    <location>
        <position position="82"/>
    </location>
</feature>
<dbReference type="InterPro" id="IPR051320">
    <property type="entry name" value="Viral_Replic_Matur_Polypro"/>
</dbReference>
<dbReference type="PANTHER" id="PTHR33064">
    <property type="entry name" value="POL PROTEIN"/>
    <property type="match status" value="1"/>
</dbReference>
<evidence type="ECO:0000313" key="2">
    <source>
        <dbReference type="Proteomes" id="UP000027195"/>
    </source>
</evidence>
<dbReference type="STRING" id="930990.A0A067MAP3"/>
<dbReference type="Proteomes" id="UP000027195">
    <property type="component" value="Unassembled WGS sequence"/>
</dbReference>
<protein>
    <recommendedName>
        <fullName evidence="3">Reverse transcriptase domain-containing protein</fullName>
    </recommendedName>
</protein>
<evidence type="ECO:0008006" key="3">
    <source>
        <dbReference type="Google" id="ProtNLM"/>
    </source>
</evidence>
<dbReference type="EMBL" id="KL198049">
    <property type="protein sequence ID" value="KDQ12649.1"/>
    <property type="molecule type" value="Genomic_DNA"/>
</dbReference>
<sequence>PKIRRFVWEHFVEINEILHRASQVGICFSLKKLQLFRERVTLLGQDIAFEGRVPDKLKIERIKTWKTPTSLTEVCSFLGFAG</sequence>
<keyword evidence="2" id="KW-1185">Reference proteome</keyword>
<feature type="non-terminal residue" evidence="1">
    <location>
        <position position="1"/>
    </location>
</feature>
<dbReference type="SUPFAM" id="SSF56672">
    <property type="entry name" value="DNA/RNA polymerases"/>
    <property type="match status" value="1"/>
</dbReference>
<gene>
    <name evidence="1" type="ORF">BOTBODRAFT_72982</name>
</gene>
<reference evidence="2" key="1">
    <citation type="journal article" date="2014" name="Proc. Natl. Acad. Sci. U.S.A.">
        <title>Extensive sampling of basidiomycete genomes demonstrates inadequacy of the white-rot/brown-rot paradigm for wood decay fungi.</title>
        <authorList>
            <person name="Riley R."/>
            <person name="Salamov A.A."/>
            <person name="Brown D.W."/>
            <person name="Nagy L.G."/>
            <person name="Floudas D."/>
            <person name="Held B.W."/>
            <person name="Levasseur A."/>
            <person name="Lombard V."/>
            <person name="Morin E."/>
            <person name="Otillar R."/>
            <person name="Lindquist E.A."/>
            <person name="Sun H."/>
            <person name="LaButti K.M."/>
            <person name="Schmutz J."/>
            <person name="Jabbour D."/>
            <person name="Luo H."/>
            <person name="Baker S.E."/>
            <person name="Pisabarro A.G."/>
            <person name="Walton J.D."/>
            <person name="Blanchette R.A."/>
            <person name="Henrissat B."/>
            <person name="Martin F."/>
            <person name="Cullen D."/>
            <person name="Hibbett D.S."/>
            <person name="Grigoriev I.V."/>
        </authorList>
    </citation>
    <scope>NUCLEOTIDE SEQUENCE [LARGE SCALE GENOMIC DNA]</scope>
    <source>
        <strain evidence="2">FD-172 SS1</strain>
    </source>
</reference>
<dbReference type="HOGENOM" id="CLU_142394_1_0_1"/>
<name>A0A067MAP3_BOTB1</name>
<dbReference type="OrthoDB" id="3186349at2759"/>